<evidence type="ECO:0000259" key="1">
    <source>
        <dbReference type="SMART" id="SM01321"/>
    </source>
</evidence>
<dbReference type="NCBIfam" id="NF047646">
    <property type="entry name" value="REP_Tyr_transpos"/>
    <property type="match status" value="1"/>
</dbReference>
<dbReference type="SUPFAM" id="SSF143422">
    <property type="entry name" value="Transposase IS200-like"/>
    <property type="match status" value="1"/>
</dbReference>
<dbReference type="RefSeq" id="WP_165143657.1">
    <property type="nucleotide sequence ID" value="NZ_JAALLT010000004.1"/>
</dbReference>
<dbReference type="PANTHER" id="PTHR36966">
    <property type="entry name" value="REP-ASSOCIATED TYROSINE TRANSPOSASE"/>
    <property type="match status" value="1"/>
</dbReference>
<dbReference type="GO" id="GO:0006313">
    <property type="term" value="P:DNA transposition"/>
    <property type="evidence" value="ECO:0007669"/>
    <property type="project" value="InterPro"/>
</dbReference>
<dbReference type="InterPro" id="IPR002686">
    <property type="entry name" value="Transposase_17"/>
</dbReference>
<dbReference type="Gene3D" id="3.30.70.1290">
    <property type="entry name" value="Transposase IS200-like"/>
    <property type="match status" value="1"/>
</dbReference>
<dbReference type="InterPro" id="IPR052715">
    <property type="entry name" value="RAYT_transposase"/>
</dbReference>
<reference evidence="2 3" key="1">
    <citation type="submission" date="2020-02" db="EMBL/GenBank/DDBJ databases">
        <title>Balneolaceae bacterium YR4-1, complete genome.</title>
        <authorList>
            <person name="Li Y."/>
            <person name="Wu S."/>
        </authorList>
    </citation>
    <scope>NUCLEOTIDE SEQUENCE [LARGE SCALE GENOMIC DNA]</scope>
    <source>
        <strain evidence="2 3">YR4-1</strain>
    </source>
</reference>
<dbReference type="Proteomes" id="UP000473278">
    <property type="component" value="Unassembled WGS sequence"/>
</dbReference>
<dbReference type="EMBL" id="JAALLT010000004">
    <property type="protein sequence ID" value="NGP77965.1"/>
    <property type="molecule type" value="Genomic_DNA"/>
</dbReference>
<accession>A0A6M1T7N5</accession>
<evidence type="ECO:0000313" key="3">
    <source>
        <dbReference type="Proteomes" id="UP000473278"/>
    </source>
</evidence>
<proteinExistence type="predicted"/>
<dbReference type="GO" id="GO:0043565">
    <property type="term" value="F:sequence-specific DNA binding"/>
    <property type="evidence" value="ECO:0007669"/>
    <property type="project" value="TreeGrafter"/>
</dbReference>
<sequence length="177" mass="20686">MARSTYKVLDNRYPYFITSSTVDWLPIFSNPGPANIILESLRFLQINKKVTLYGYVIMENHIHLVARSHDLSKQIRGFKSYTARKIIDSLIADNNTYYLSLLRTLKVNNHTCSEFQLWQEGYHPKQIIDDKMMAQKIEYIHNNPVKSGHVDKATHWRYSSARNYSGMEGVIPITTEW</sequence>
<comment type="caution">
    <text evidence="2">The sequence shown here is derived from an EMBL/GenBank/DDBJ whole genome shotgun (WGS) entry which is preliminary data.</text>
</comment>
<dbReference type="PANTHER" id="PTHR36966:SF1">
    <property type="entry name" value="REP-ASSOCIATED TYROSINE TRANSPOSASE"/>
    <property type="match status" value="1"/>
</dbReference>
<dbReference type="AlphaFoldDB" id="A0A6M1T7N5"/>
<gene>
    <name evidence="2" type="ORF">G3570_15050</name>
</gene>
<dbReference type="GO" id="GO:0004803">
    <property type="term" value="F:transposase activity"/>
    <property type="evidence" value="ECO:0007669"/>
    <property type="project" value="InterPro"/>
</dbReference>
<dbReference type="SMART" id="SM01321">
    <property type="entry name" value="Y1_Tnp"/>
    <property type="match status" value="1"/>
</dbReference>
<name>A0A6M1T7N5_9BACT</name>
<feature type="domain" description="Transposase IS200-like" evidence="1">
    <location>
        <begin position="10"/>
        <end position="143"/>
    </location>
</feature>
<protein>
    <submittedName>
        <fullName evidence="2">Transposase</fullName>
    </submittedName>
</protein>
<keyword evidence="3" id="KW-1185">Reference proteome</keyword>
<dbReference type="InterPro" id="IPR036515">
    <property type="entry name" value="Transposase_17_sf"/>
</dbReference>
<evidence type="ECO:0000313" key="2">
    <source>
        <dbReference type="EMBL" id="NGP77965.1"/>
    </source>
</evidence>
<organism evidence="2 3">
    <name type="scientific">Halalkalibaculum roseum</name>
    <dbReference type="NCBI Taxonomy" id="2709311"/>
    <lineage>
        <taxon>Bacteria</taxon>
        <taxon>Pseudomonadati</taxon>
        <taxon>Balneolota</taxon>
        <taxon>Balneolia</taxon>
        <taxon>Balneolales</taxon>
        <taxon>Balneolaceae</taxon>
        <taxon>Halalkalibaculum</taxon>
    </lineage>
</organism>